<dbReference type="Gene3D" id="3.30.200.20">
    <property type="entry name" value="Phosphorylase Kinase, domain 1"/>
    <property type="match status" value="1"/>
</dbReference>
<keyword evidence="3 16" id="KW-0723">Serine/threonine-protein kinase</keyword>
<dbReference type="InterPro" id="IPR032675">
    <property type="entry name" value="LRR_dom_sf"/>
</dbReference>
<evidence type="ECO:0000313" key="19">
    <source>
        <dbReference type="EMBL" id="KAA8536755.1"/>
    </source>
</evidence>
<dbReference type="SUPFAM" id="SSF56112">
    <property type="entry name" value="Protein kinase-like (PK-like)"/>
    <property type="match status" value="1"/>
</dbReference>
<keyword evidence="10 15" id="KW-0067">ATP-binding</keyword>
<evidence type="ECO:0000256" key="17">
    <source>
        <dbReference type="SAM" id="Phobius"/>
    </source>
</evidence>
<dbReference type="InterPro" id="IPR000719">
    <property type="entry name" value="Prot_kinase_dom"/>
</dbReference>
<dbReference type="GO" id="GO:0004674">
    <property type="term" value="F:protein serine/threonine kinase activity"/>
    <property type="evidence" value="ECO:0007669"/>
    <property type="project" value="UniProtKB-KW"/>
</dbReference>
<reference evidence="19 20" key="1">
    <citation type="submission" date="2019-09" db="EMBL/GenBank/DDBJ databases">
        <title>A chromosome-level genome assembly of the Chinese tupelo Nyssa sinensis.</title>
        <authorList>
            <person name="Yang X."/>
            <person name="Kang M."/>
            <person name="Yang Y."/>
            <person name="Xiong H."/>
            <person name="Wang M."/>
            <person name="Zhang Z."/>
            <person name="Wang Z."/>
            <person name="Wu H."/>
            <person name="Ma T."/>
            <person name="Liu J."/>
            <person name="Xi Z."/>
        </authorList>
    </citation>
    <scope>NUCLEOTIDE SEQUENCE [LARGE SCALE GENOMIC DNA]</scope>
    <source>
        <strain evidence="19">J267</strain>
        <tissue evidence="19">Leaf</tissue>
    </source>
</reference>
<evidence type="ECO:0000313" key="20">
    <source>
        <dbReference type="Proteomes" id="UP000325577"/>
    </source>
</evidence>
<keyword evidence="20" id="KW-1185">Reference proteome</keyword>
<proteinExistence type="inferred from homology"/>
<organism evidence="19 20">
    <name type="scientific">Nyssa sinensis</name>
    <dbReference type="NCBI Taxonomy" id="561372"/>
    <lineage>
        <taxon>Eukaryota</taxon>
        <taxon>Viridiplantae</taxon>
        <taxon>Streptophyta</taxon>
        <taxon>Embryophyta</taxon>
        <taxon>Tracheophyta</taxon>
        <taxon>Spermatophyta</taxon>
        <taxon>Magnoliopsida</taxon>
        <taxon>eudicotyledons</taxon>
        <taxon>Gunneridae</taxon>
        <taxon>Pentapetalae</taxon>
        <taxon>asterids</taxon>
        <taxon>Cornales</taxon>
        <taxon>Nyssaceae</taxon>
        <taxon>Nyssa</taxon>
    </lineage>
</organism>
<dbReference type="GO" id="GO:0005524">
    <property type="term" value="F:ATP binding"/>
    <property type="evidence" value="ECO:0007669"/>
    <property type="project" value="UniProtKB-UniRule"/>
</dbReference>
<gene>
    <name evidence="19" type="ORF">F0562_029233</name>
</gene>
<evidence type="ECO:0000256" key="13">
    <source>
        <dbReference type="ARBA" id="ARBA00047899"/>
    </source>
</evidence>
<evidence type="ECO:0000256" key="8">
    <source>
        <dbReference type="ARBA" id="ARBA00022741"/>
    </source>
</evidence>
<evidence type="ECO:0000256" key="3">
    <source>
        <dbReference type="ARBA" id="ARBA00022527"/>
    </source>
</evidence>
<feature type="domain" description="Protein kinase" evidence="18">
    <location>
        <begin position="321"/>
        <end position="491"/>
    </location>
</feature>
<evidence type="ECO:0000256" key="12">
    <source>
        <dbReference type="ARBA" id="ARBA00023136"/>
    </source>
</evidence>
<dbReference type="Gene3D" id="1.10.510.10">
    <property type="entry name" value="Transferase(Phosphotransferase) domain 1"/>
    <property type="match status" value="1"/>
</dbReference>
<keyword evidence="6 17" id="KW-0812">Transmembrane</keyword>
<dbReference type="InterPro" id="IPR001245">
    <property type="entry name" value="Ser-Thr/Tyr_kinase_cat_dom"/>
</dbReference>
<evidence type="ECO:0000256" key="4">
    <source>
        <dbReference type="ARBA" id="ARBA00022614"/>
    </source>
</evidence>
<evidence type="ECO:0000259" key="18">
    <source>
        <dbReference type="PROSITE" id="PS50011"/>
    </source>
</evidence>
<dbReference type="InterPro" id="IPR011009">
    <property type="entry name" value="Kinase-like_dom_sf"/>
</dbReference>
<name>A0A5J5B0I1_9ASTE</name>
<dbReference type="InterPro" id="IPR017441">
    <property type="entry name" value="Protein_kinase_ATP_BS"/>
</dbReference>
<dbReference type="FunFam" id="3.30.200.20:FF:000394">
    <property type="entry name" value="Leucine-rich repeat receptor-like protein kinase"/>
    <property type="match status" value="1"/>
</dbReference>
<evidence type="ECO:0000256" key="14">
    <source>
        <dbReference type="ARBA" id="ARBA00048679"/>
    </source>
</evidence>
<dbReference type="GO" id="GO:0016020">
    <property type="term" value="C:membrane"/>
    <property type="evidence" value="ECO:0007669"/>
    <property type="project" value="UniProtKB-SubCell"/>
</dbReference>
<sequence>MSYRLLLQREESEQYDGDVKAFPLCISWGVCPYNGASCPGSVRYKDDVYDRIWRDFNLDGSTTISRSSTFPTNYSNTLSEPPFTVLSTADTPNASDSLYYSWVPDTPTDQFYIYMHFTEVQVLKANQTREFLIYLNGQLWYNIPVVPTTVSTTTIFGSNTYPSFELSINKTSKSTLPPIINAIEIYNVRQLNSLTDEKDGEISPSIYNLTMIQSLDLSNNNLTGQIPDFLSQLAFLKVLIDGAKEAAASPSHQSAPWKIVVPVVELSLLLLLIATFAILYVIKRRKQVTRKVDAESNKRDEESLEEKKRQFTYSEILSMTNNFQRVVGKGGFGTVYHGYIDDTQVAVKILSSSSIQGYKEFQAEAKLLMSVHHKNLTSLVGYCNEGTNMGIVYEYMANGNLIKKPFIRNPNVLMWEERLRIAVDVAQGLEYLHHGCKPPIIHRDVKSTNILLNEKFQAKLADFGLSRVFPIEGDTHVSTIVAGTPGYLDPE</sequence>
<dbReference type="InterPro" id="IPR024788">
    <property type="entry name" value="Malectin-like_Carb-bd_dom"/>
</dbReference>
<feature type="binding site" evidence="15">
    <location>
        <position position="348"/>
    </location>
    <ligand>
        <name>ATP</name>
        <dbReference type="ChEBI" id="CHEBI:30616"/>
    </ligand>
</feature>
<dbReference type="PANTHER" id="PTHR45631:SF202">
    <property type="entry name" value="SENESCENCE-INDUCED RECEPTOR-LIKE SERINE_THREONINE-PROTEIN KINASE"/>
    <property type="match status" value="1"/>
</dbReference>
<dbReference type="PROSITE" id="PS00107">
    <property type="entry name" value="PROTEIN_KINASE_ATP"/>
    <property type="match status" value="1"/>
</dbReference>
<evidence type="ECO:0000256" key="6">
    <source>
        <dbReference type="ARBA" id="ARBA00022692"/>
    </source>
</evidence>
<evidence type="ECO:0000256" key="7">
    <source>
        <dbReference type="ARBA" id="ARBA00022737"/>
    </source>
</evidence>
<accession>A0A5J5B0I1</accession>
<evidence type="ECO:0000256" key="2">
    <source>
        <dbReference type="ARBA" id="ARBA00012513"/>
    </source>
</evidence>
<keyword evidence="9" id="KW-0418">Kinase</keyword>
<keyword evidence="7" id="KW-0677">Repeat</keyword>
<dbReference type="EMBL" id="CM018039">
    <property type="protein sequence ID" value="KAA8536755.1"/>
    <property type="molecule type" value="Genomic_DNA"/>
</dbReference>
<comment type="similarity">
    <text evidence="16">Belongs to the protein kinase superfamily.</text>
</comment>
<dbReference type="SMART" id="SM00220">
    <property type="entry name" value="S_TKc"/>
    <property type="match status" value="1"/>
</dbReference>
<dbReference type="SUPFAM" id="SSF52058">
    <property type="entry name" value="L domain-like"/>
    <property type="match status" value="1"/>
</dbReference>
<dbReference type="InterPro" id="IPR001611">
    <property type="entry name" value="Leu-rich_rpt"/>
</dbReference>
<evidence type="ECO:0000256" key="15">
    <source>
        <dbReference type="PROSITE-ProRule" id="PRU10141"/>
    </source>
</evidence>
<evidence type="ECO:0000256" key="9">
    <source>
        <dbReference type="ARBA" id="ARBA00022777"/>
    </source>
</evidence>
<protein>
    <recommendedName>
        <fullName evidence="2">non-specific serine/threonine protein kinase</fullName>
        <ecNumber evidence="2">2.7.11.1</ecNumber>
    </recommendedName>
</protein>
<dbReference type="PANTHER" id="PTHR45631">
    <property type="entry name" value="OS07G0107800 PROTEIN-RELATED"/>
    <property type="match status" value="1"/>
</dbReference>
<dbReference type="EC" id="2.7.11.1" evidence="2"/>
<dbReference type="Pfam" id="PF07714">
    <property type="entry name" value="PK_Tyr_Ser-Thr"/>
    <property type="match status" value="1"/>
</dbReference>
<keyword evidence="11 17" id="KW-1133">Transmembrane helix</keyword>
<keyword evidence="12 17" id="KW-0472">Membrane</keyword>
<keyword evidence="4" id="KW-0433">Leucine-rich repeat</keyword>
<keyword evidence="8 15" id="KW-0547">Nucleotide-binding</keyword>
<dbReference type="Pfam" id="PF00560">
    <property type="entry name" value="LRR_1"/>
    <property type="match status" value="1"/>
</dbReference>
<dbReference type="Gene3D" id="3.80.10.10">
    <property type="entry name" value="Ribonuclease Inhibitor"/>
    <property type="match status" value="1"/>
</dbReference>
<comment type="catalytic activity">
    <reaction evidence="14">
        <text>L-seryl-[protein] + ATP = O-phospho-L-seryl-[protein] + ADP + H(+)</text>
        <dbReference type="Rhea" id="RHEA:17989"/>
        <dbReference type="Rhea" id="RHEA-COMP:9863"/>
        <dbReference type="Rhea" id="RHEA-COMP:11604"/>
        <dbReference type="ChEBI" id="CHEBI:15378"/>
        <dbReference type="ChEBI" id="CHEBI:29999"/>
        <dbReference type="ChEBI" id="CHEBI:30616"/>
        <dbReference type="ChEBI" id="CHEBI:83421"/>
        <dbReference type="ChEBI" id="CHEBI:456216"/>
        <dbReference type="EC" id="2.7.11.1"/>
    </reaction>
</comment>
<comment type="catalytic activity">
    <reaction evidence="13">
        <text>L-threonyl-[protein] + ATP = O-phospho-L-threonyl-[protein] + ADP + H(+)</text>
        <dbReference type="Rhea" id="RHEA:46608"/>
        <dbReference type="Rhea" id="RHEA-COMP:11060"/>
        <dbReference type="Rhea" id="RHEA-COMP:11605"/>
        <dbReference type="ChEBI" id="CHEBI:15378"/>
        <dbReference type="ChEBI" id="CHEBI:30013"/>
        <dbReference type="ChEBI" id="CHEBI:30616"/>
        <dbReference type="ChEBI" id="CHEBI:61977"/>
        <dbReference type="ChEBI" id="CHEBI:456216"/>
        <dbReference type="EC" id="2.7.11.1"/>
    </reaction>
</comment>
<dbReference type="AlphaFoldDB" id="A0A5J5B0I1"/>
<dbReference type="OrthoDB" id="2017114at2759"/>
<dbReference type="InterPro" id="IPR008271">
    <property type="entry name" value="Ser/Thr_kinase_AS"/>
</dbReference>
<dbReference type="Pfam" id="PF12819">
    <property type="entry name" value="Malectin_like"/>
    <property type="match status" value="1"/>
</dbReference>
<evidence type="ECO:0000256" key="16">
    <source>
        <dbReference type="RuleBase" id="RU000304"/>
    </source>
</evidence>
<evidence type="ECO:0000256" key="5">
    <source>
        <dbReference type="ARBA" id="ARBA00022679"/>
    </source>
</evidence>
<dbReference type="PROSITE" id="PS50011">
    <property type="entry name" value="PROTEIN_KINASE_DOM"/>
    <property type="match status" value="1"/>
</dbReference>
<evidence type="ECO:0000256" key="1">
    <source>
        <dbReference type="ARBA" id="ARBA00004167"/>
    </source>
</evidence>
<comment type="subcellular location">
    <subcellularLocation>
        <location evidence="1">Membrane</location>
        <topology evidence="1">Single-pass membrane protein</topology>
    </subcellularLocation>
</comment>
<evidence type="ECO:0000256" key="11">
    <source>
        <dbReference type="ARBA" id="ARBA00022989"/>
    </source>
</evidence>
<evidence type="ECO:0000256" key="10">
    <source>
        <dbReference type="ARBA" id="ARBA00022840"/>
    </source>
</evidence>
<dbReference type="PROSITE" id="PS00108">
    <property type="entry name" value="PROTEIN_KINASE_ST"/>
    <property type="match status" value="1"/>
</dbReference>
<dbReference type="Proteomes" id="UP000325577">
    <property type="component" value="Linkage Group LG16"/>
</dbReference>
<feature type="transmembrane region" description="Helical" evidence="17">
    <location>
        <begin position="259"/>
        <end position="282"/>
    </location>
</feature>
<keyword evidence="5" id="KW-0808">Transferase</keyword>